<accession>Q6IHP6</accession>
<evidence type="ECO:0000313" key="1">
    <source>
        <dbReference type="EMBL" id="DAA03569.1"/>
    </source>
</evidence>
<organism evidence="1">
    <name type="scientific">Drosophila melanogaster</name>
    <name type="common">Fruit fly</name>
    <dbReference type="NCBI Taxonomy" id="7227"/>
    <lineage>
        <taxon>Eukaryota</taxon>
        <taxon>Metazoa</taxon>
        <taxon>Ecdysozoa</taxon>
        <taxon>Arthropoda</taxon>
        <taxon>Hexapoda</taxon>
        <taxon>Insecta</taxon>
        <taxon>Pterygota</taxon>
        <taxon>Neoptera</taxon>
        <taxon>Endopterygota</taxon>
        <taxon>Diptera</taxon>
        <taxon>Brachycera</taxon>
        <taxon>Muscomorpha</taxon>
        <taxon>Ephydroidea</taxon>
        <taxon>Drosophilidae</taxon>
        <taxon>Drosophila</taxon>
        <taxon>Sophophora</taxon>
    </lineage>
</organism>
<proteinExistence type="predicted"/>
<dbReference type="EMBL" id="BK003370">
    <property type="protein sequence ID" value="DAA03569.1"/>
    <property type="molecule type" value="Genomic_DNA"/>
</dbReference>
<gene>
    <name evidence="1" type="ORF">HDC02009</name>
</gene>
<protein>
    <submittedName>
        <fullName evidence="1">HDC02009</fullName>
    </submittedName>
</protein>
<sequence>MSGSTLELWRVVYGKEVDEEWAGGGGAGAVRIGRSTVSSPIPLWQCSKKPMSCHYN</sequence>
<name>Q6IHP6_DROME</name>
<dbReference type="AlphaFoldDB" id="Q6IHP6"/>
<reference evidence="1" key="1">
    <citation type="journal article" date="2003" name="Genome Biol.">
        <title>An integrated gene annotation and transcriptional profiling approach towards the full gene content of the Drosophila genome.</title>
        <authorList>
            <person name="Hild M."/>
            <person name="Beckmann B."/>
            <person name="Haas S.A."/>
            <person name="Koch B."/>
            <person name="Solovyev V."/>
            <person name="Busold C."/>
            <person name="Fellenberg K."/>
            <person name="Boutros M."/>
            <person name="Vingron M."/>
            <person name="Sauer F."/>
            <person name="Hoheisel J.D."/>
            <person name="Paro R."/>
        </authorList>
    </citation>
    <scope>NUCLEOTIDE SEQUENCE</scope>
</reference>